<comment type="pathway">
    <text evidence="3">Amino-acid biosynthesis; L-threonine biosynthesis; L-threonine from L-aspartate: step 5/5.</text>
</comment>
<evidence type="ECO:0000256" key="12">
    <source>
        <dbReference type="PIRSR" id="PIRSR604450-51"/>
    </source>
</evidence>
<dbReference type="InterPro" id="IPR036052">
    <property type="entry name" value="TrpB-like_PALP_sf"/>
</dbReference>
<feature type="modified residue" description="N6-(pyridoxal phosphate)lysine" evidence="12">
    <location>
        <position position="111"/>
    </location>
</feature>
<dbReference type="Pfam" id="PF14821">
    <property type="entry name" value="Thr_synth_N"/>
    <property type="match status" value="1"/>
</dbReference>
<evidence type="ECO:0000256" key="1">
    <source>
        <dbReference type="ARBA" id="ARBA00001933"/>
    </source>
</evidence>
<protein>
    <recommendedName>
        <fullName evidence="6 11">Threonine synthase</fullName>
        <ecNumber evidence="5 11">4.2.3.1</ecNumber>
    </recommendedName>
</protein>
<dbReference type="GO" id="GO:0030170">
    <property type="term" value="F:pyridoxal phosphate binding"/>
    <property type="evidence" value="ECO:0007669"/>
    <property type="project" value="InterPro"/>
</dbReference>
<evidence type="ECO:0000313" key="16">
    <source>
        <dbReference type="Proteomes" id="UP000198619"/>
    </source>
</evidence>
<evidence type="ECO:0000256" key="4">
    <source>
        <dbReference type="ARBA" id="ARBA00005517"/>
    </source>
</evidence>
<feature type="domain" description="Tryptophan synthase beta chain-like PALP" evidence="13">
    <location>
        <begin position="98"/>
        <end position="422"/>
    </location>
</feature>
<feature type="domain" description="Threonine synthase N-terminal" evidence="14">
    <location>
        <begin position="5"/>
        <end position="79"/>
    </location>
</feature>
<evidence type="ECO:0000256" key="9">
    <source>
        <dbReference type="ARBA" id="ARBA00022898"/>
    </source>
</evidence>
<dbReference type="CDD" id="cd01560">
    <property type="entry name" value="Thr-synth_2"/>
    <property type="match status" value="1"/>
</dbReference>
<evidence type="ECO:0000256" key="2">
    <source>
        <dbReference type="ARBA" id="ARBA00003648"/>
    </source>
</evidence>
<sequence length="494" mass="55969">MKILYKSTRGKELVQSSEAIIKGICHDGGLYIPAKFPKIDLTFEELSNLDYKSLAIYILKKFLTDFSEDDIETCVSKAYDSKFNEKTIVPLNKKGEAYFLELYHGPTLAFKDMALSILPHLLKASCKKLKMEKEMVILTATSGDTGKAALEGFRDVEGIKIIVFFPENGVSDIQKRQMITQKGENTFVIGINGNFDEAQTGVKNIFNHKEFNESLEEKGYMLTSANSINIGRLIPQIIYYIYAYGQMIKNKEINIGEKINIVVPTGNFGNILAAHYSKNMGVPINKLICASNENNVLSDFFNTGVYDKNRDFKITNSPSMDILVSSNLERLLYEVSDHDEGRVKDIMDKLKLYGKYELESNVKEKLKDFYGGFASDQECSNTIKKLYDESGYVIDTHTAVAYKVYKDYKDKTKDLTKTVIVSTASPFKFTRAVCKALNIDEYELDDCKLLGKLASHTNLQIPKNLKDIYSKEILHKGVCDKEEMKLVIKEILEL</sequence>
<comment type="similarity">
    <text evidence="4">Belongs to the threonine synthase family.</text>
</comment>
<keyword evidence="9 12" id="KW-0663">Pyridoxal phosphate</keyword>
<dbReference type="InterPro" id="IPR037158">
    <property type="entry name" value="Thr_synth_N_sf"/>
</dbReference>
<evidence type="ECO:0000256" key="8">
    <source>
        <dbReference type="ARBA" id="ARBA00022697"/>
    </source>
</evidence>
<dbReference type="InterPro" id="IPR029144">
    <property type="entry name" value="Thr_synth_N"/>
</dbReference>
<dbReference type="InterPro" id="IPR004450">
    <property type="entry name" value="Thr_synthase-like"/>
</dbReference>
<dbReference type="InterPro" id="IPR000634">
    <property type="entry name" value="Ser/Thr_deHydtase_PyrdxlP-BS"/>
</dbReference>
<organism evidence="15 16">
    <name type="scientific">Clostridium frigidicarnis</name>
    <dbReference type="NCBI Taxonomy" id="84698"/>
    <lineage>
        <taxon>Bacteria</taxon>
        <taxon>Bacillati</taxon>
        <taxon>Bacillota</taxon>
        <taxon>Clostridia</taxon>
        <taxon>Eubacteriales</taxon>
        <taxon>Clostridiaceae</taxon>
        <taxon>Clostridium</taxon>
    </lineage>
</organism>
<evidence type="ECO:0000256" key="3">
    <source>
        <dbReference type="ARBA" id="ARBA00004979"/>
    </source>
</evidence>
<dbReference type="EC" id="4.2.3.1" evidence="5 11"/>
<dbReference type="SUPFAM" id="SSF53686">
    <property type="entry name" value="Tryptophan synthase beta subunit-like PLP-dependent enzymes"/>
    <property type="match status" value="1"/>
</dbReference>
<evidence type="ECO:0000256" key="7">
    <source>
        <dbReference type="ARBA" id="ARBA00022605"/>
    </source>
</evidence>
<comment type="catalytic activity">
    <reaction evidence="10">
        <text>O-phospho-L-homoserine + H2O = L-threonine + phosphate</text>
        <dbReference type="Rhea" id="RHEA:10840"/>
        <dbReference type="ChEBI" id="CHEBI:15377"/>
        <dbReference type="ChEBI" id="CHEBI:43474"/>
        <dbReference type="ChEBI" id="CHEBI:57590"/>
        <dbReference type="ChEBI" id="CHEBI:57926"/>
        <dbReference type="EC" id="4.2.3.1"/>
    </reaction>
</comment>
<dbReference type="AlphaFoldDB" id="A0A1I0YV55"/>
<dbReference type="PANTHER" id="PTHR43515:SF1">
    <property type="entry name" value="THREONINE SYNTHASE-LIKE 1"/>
    <property type="match status" value="1"/>
</dbReference>
<dbReference type="Pfam" id="PF00291">
    <property type="entry name" value="PALP"/>
    <property type="match status" value="1"/>
</dbReference>
<evidence type="ECO:0000256" key="6">
    <source>
        <dbReference type="ARBA" id="ARBA00018679"/>
    </source>
</evidence>
<dbReference type="Gene3D" id="3.40.50.1100">
    <property type="match status" value="2"/>
</dbReference>
<evidence type="ECO:0000259" key="14">
    <source>
        <dbReference type="Pfam" id="PF14821"/>
    </source>
</evidence>
<dbReference type="EMBL" id="FOKI01000015">
    <property type="protein sequence ID" value="SFB17214.1"/>
    <property type="molecule type" value="Genomic_DNA"/>
</dbReference>
<keyword evidence="16" id="KW-1185">Reference proteome</keyword>
<dbReference type="STRING" id="84698.SAMN04488528_101557"/>
<reference evidence="15 16" key="1">
    <citation type="submission" date="2016-10" db="EMBL/GenBank/DDBJ databases">
        <authorList>
            <person name="de Groot N.N."/>
        </authorList>
    </citation>
    <scope>NUCLEOTIDE SEQUENCE [LARGE SCALE GENOMIC DNA]</scope>
    <source>
        <strain evidence="15 16">DSM 12271</strain>
    </source>
</reference>
<evidence type="ECO:0000256" key="5">
    <source>
        <dbReference type="ARBA" id="ARBA00013028"/>
    </source>
</evidence>
<dbReference type="GO" id="GO:0009088">
    <property type="term" value="P:threonine biosynthetic process"/>
    <property type="evidence" value="ECO:0007669"/>
    <property type="project" value="UniProtKB-UniRule"/>
</dbReference>
<comment type="function">
    <text evidence="2">Catalyzes the gamma-elimination of phosphate from L-phosphohomoserine and the beta-addition of water to produce L-threonine.</text>
</comment>
<dbReference type="GO" id="GO:0004795">
    <property type="term" value="F:threonine synthase activity"/>
    <property type="evidence" value="ECO:0007669"/>
    <property type="project" value="UniProtKB-UniRule"/>
</dbReference>
<name>A0A1I0YV55_9CLOT</name>
<comment type="cofactor">
    <cofactor evidence="1 12">
        <name>pyridoxal 5'-phosphate</name>
        <dbReference type="ChEBI" id="CHEBI:597326"/>
    </cofactor>
</comment>
<dbReference type="NCBIfam" id="TIGR00260">
    <property type="entry name" value="thrC"/>
    <property type="match status" value="1"/>
</dbReference>
<dbReference type="Gene3D" id="3.90.1380.10">
    <property type="entry name" value="Threonine synthase, N-terminal domain"/>
    <property type="match status" value="1"/>
</dbReference>
<dbReference type="PROSITE" id="PS00165">
    <property type="entry name" value="DEHYDRATASE_SER_THR"/>
    <property type="match status" value="1"/>
</dbReference>
<dbReference type="InterPro" id="IPR001926">
    <property type="entry name" value="TrpB-like_PALP"/>
</dbReference>
<dbReference type="PANTHER" id="PTHR43515">
    <property type="entry name" value="THREONINE SYNTHASE-LIKE 1"/>
    <property type="match status" value="1"/>
</dbReference>
<evidence type="ECO:0000259" key="13">
    <source>
        <dbReference type="Pfam" id="PF00291"/>
    </source>
</evidence>
<accession>A0A1I0YV55</accession>
<dbReference type="Proteomes" id="UP000198619">
    <property type="component" value="Unassembled WGS sequence"/>
</dbReference>
<evidence type="ECO:0000313" key="15">
    <source>
        <dbReference type="EMBL" id="SFB17214.1"/>
    </source>
</evidence>
<keyword evidence="8" id="KW-0791">Threonine biosynthesis</keyword>
<evidence type="ECO:0000256" key="10">
    <source>
        <dbReference type="ARBA" id="ARBA00049144"/>
    </source>
</evidence>
<gene>
    <name evidence="15" type="ORF">SAMN04488528_101557</name>
</gene>
<dbReference type="UniPathway" id="UPA00050">
    <property type="reaction ID" value="UER00065"/>
</dbReference>
<dbReference type="GO" id="GO:0005737">
    <property type="term" value="C:cytoplasm"/>
    <property type="evidence" value="ECO:0007669"/>
    <property type="project" value="TreeGrafter"/>
</dbReference>
<keyword evidence="7" id="KW-0028">Amino-acid biosynthesis</keyword>
<evidence type="ECO:0000256" key="11">
    <source>
        <dbReference type="NCBIfam" id="TIGR00260"/>
    </source>
</evidence>
<proteinExistence type="inferred from homology"/>